<protein>
    <submittedName>
        <fullName evidence="2">Uncharacterized protein</fullName>
    </submittedName>
</protein>
<proteinExistence type="predicted"/>
<feature type="chain" id="PRO_5020734267" evidence="1">
    <location>
        <begin position="20"/>
        <end position="129"/>
    </location>
</feature>
<evidence type="ECO:0000256" key="1">
    <source>
        <dbReference type="SAM" id="SignalP"/>
    </source>
</evidence>
<dbReference type="AlphaFoldDB" id="A0A4V2HDR3"/>
<dbReference type="RefSeq" id="WP_130549650.1">
    <property type="nucleotide sequence ID" value="NZ_SHMC01000001.1"/>
</dbReference>
<dbReference type="EMBL" id="SHMC01000001">
    <property type="protein sequence ID" value="TAA28065.1"/>
    <property type="molecule type" value="Genomic_DNA"/>
</dbReference>
<organism evidence="2 3">
    <name type="scientific">Pseudoxanthomonas winnipegensis</name>
    <dbReference type="NCBI Taxonomy" id="2480810"/>
    <lineage>
        <taxon>Bacteria</taxon>
        <taxon>Pseudomonadati</taxon>
        <taxon>Pseudomonadota</taxon>
        <taxon>Gammaproteobacteria</taxon>
        <taxon>Lysobacterales</taxon>
        <taxon>Lysobacteraceae</taxon>
        <taxon>Pseudoxanthomonas</taxon>
    </lineage>
</organism>
<dbReference type="Proteomes" id="UP000292627">
    <property type="component" value="Unassembled WGS sequence"/>
</dbReference>
<gene>
    <name evidence="2" type="ORF">EA660_00200</name>
</gene>
<evidence type="ECO:0000313" key="2">
    <source>
        <dbReference type="EMBL" id="TAA28065.1"/>
    </source>
</evidence>
<accession>A0A4V2HDR3</accession>
<comment type="caution">
    <text evidence="2">The sequence shown here is derived from an EMBL/GenBank/DDBJ whole genome shotgun (WGS) entry which is preliminary data.</text>
</comment>
<name>A0A4V2HDR3_9GAMM</name>
<evidence type="ECO:0000313" key="3">
    <source>
        <dbReference type="Proteomes" id="UP000292627"/>
    </source>
</evidence>
<sequence length="129" mass="14128">MKATALLIFAALFPGYATADSGKEVCSTASDVKERKETCSNRSIKINAYLISTRHGAYLVDEPDGSDVLAAVFSDLPQYRRSTALLLEELAYANRGQPYAQIQGTFEGRLLLDSDGRAVSFEVHARVHE</sequence>
<reference evidence="2 3" key="1">
    <citation type="submission" date="2019-02" db="EMBL/GenBank/DDBJ databases">
        <title>WGS of Pseudoxanthomonas species novum from clinical isolates.</title>
        <authorList>
            <person name="Bernier A.-M."/>
            <person name="Bernard K."/>
            <person name="Vachon A."/>
        </authorList>
    </citation>
    <scope>NUCLEOTIDE SEQUENCE [LARGE SCALE GENOMIC DNA]</scope>
    <source>
        <strain evidence="2 3">NML171200</strain>
    </source>
</reference>
<keyword evidence="1" id="KW-0732">Signal</keyword>
<feature type="signal peptide" evidence="1">
    <location>
        <begin position="1"/>
        <end position="19"/>
    </location>
</feature>